<protein>
    <submittedName>
        <fullName evidence="1">Uncharacterized protein</fullName>
    </submittedName>
</protein>
<dbReference type="Proteomes" id="UP001589709">
    <property type="component" value="Unassembled WGS sequence"/>
</dbReference>
<keyword evidence="2" id="KW-1185">Reference proteome</keyword>
<dbReference type="EMBL" id="JBHMCY010000048">
    <property type="protein sequence ID" value="MFB9465550.1"/>
    <property type="molecule type" value="Genomic_DNA"/>
</dbReference>
<accession>A0ABV5N5J9</accession>
<gene>
    <name evidence="1" type="ORF">ACFF45_23290</name>
</gene>
<evidence type="ECO:0000313" key="2">
    <source>
        <dbReference type="Proteomes" id="UP001589709"/>
    </source>
</evidence>
<dbReference type="RefSeq" id="WP_381348377.1">
    <property type="nucleotide sequence ID" value="NZ_JBHMCY010000048.1"/>
</dbReference>
<organism evidence="1 2">
    <name type="scientific">Streptomyces cinereospinus</name>
    <dbReference type="NCBI Taxonomy" id="285561"/>
    <lineage>
        <taxon>Bacteria</taxon>
        <taxon>Bacillati</taxon>
        <taxon>Actinomycetota</taxon>
        <taxon>Actinomycetes</taxon>
        <taxon>Kitasatosporales</taxon>
        <taxon>Streptomycetaceae</taxon>
        <taxon>Streptomyces</taxon>
    </lineage>
</organism>
<reference evidence="1 2" key="1">
    <citation type="submission" date="2024-09" db="EMBL/GenBank/DDBJ databases">
        <authorList>
            <person name="Sun Q."/>
            <person name="Mori K."/>
        </authorList>
    </citation>
    <scope>NUCLEOTIDE SEQUENCE [LARGE SCALE GENOMIC DNA]</scope>
    <source>
        <strain evidence="1 2">JCM 6917</strain>
    </source>
</reference>
<name>A0ABV5N5J9_9ACTN</name>
<comment type="caution">
    <text evidence="1">The sequence shown here is derived from an EMBL/GenBank/DDBJ whole genome shotgun (WGS) entry which is preliminary data.</text>
</comment>
<proteinExistence type="predicted"/>
<evidence type="ECO:0000313" key="1">
    <source>
        <dbReference type="EMBL" id="MFB9465550.1"/>
    </source>
</evidence>
<sequence>MTDTGLVCATRTLLAPAQDVDALFPPYSVPRQSRGGLATRLEHGHRQVTLYARARDRPDGLAAVGDSAGARNPAYAQGVTAAVLRATS</sequence>